<proteinExistence type="predicted"/>
<dbReference type="Proteomes" id="UP000662185">
    <property type="component" value="Unassembled WGS sequence"/>
</dbReference>
<sequence>MMNLSKFIAFTLTGFTLCSATISIVSKPTIAGEPIRDRNCKFHDPTKETYQKITPQNRGNSWLTKMFQVNNQRYYLRMLRFPDSTGVFCLGIPNKQLPKRLINAELIQNKLIEKFEQDASQPTNYIVTVKGSKNENILRTTYRLNLSNPQQPKLTKILVVYKR</sequence>
<dbReference type="AlphaFoldDB" id="A0A926WGC5"/>
<evidence type="ECO:0000313" key="2">
    <source>
        <dbReference type="Proteomes" id="UP000662185"/>
    </source>
</evidence>
<dbReference type="EMBL" id="JACJQU010000005">
    <property type="protein sequence ID" value="MBD2294084.1"/>
    <property type="molecule type" value="Genomic_DNA"/>
</dbReference>
<gene>
    <name evidence="1" type="ORF">H6G06_11420</name>
</gene>
<organism evidence="1 2">
    <name type="scientific">Anabaena sphaerica FACHB-251</name>
    <dbReference type="NCBI Taxonomy" id="2692883"/>
    <lineage>
        <taxon>Bacteria</taxon>
        <taxon>Bacillati</taxon>
        <taxon>Cyanobacteriota</taxon>
        <taxon>Cyanophyceae</taxon>
        <taxon>Nostocales</taxon>
        <taxon>Nostocaceae</taxon>
        <taxon>Anabaena</taxon>
    </lineage>
</organism>
<protein>
    <submittedName>
        <fullName evidence="1">Uncharacterized protein</fullName>
    </submittedName>
</protein>
<comment type="caution">
    <text evidence="1">The sequence shown here is derived from an EMBL/GenBank/DDBJ whole genome shotgun (WGS) entry which is preliminary data.</text>
</comment>
<accession>A0A926WGC5</accession>
<keyword evidence="2" id="KW-1185">Reference proteome</keyword>
<name>A0A926WGC5_9NOST</name>
<evidence type="ECO:0000313" key="1">
    <source>
        <dbReference type="EMBL" id="MBD2294084.1"/>
    </source>
</evidence>
<reference evidence="2" key="1">
    <citation type="journal article" date="2020" name="ISME J.">
        <title>Comparative genomics reveals insights into cyanobacterial evolution and habitat adaptation.</title>
        <authorList>
            <person name="Chen M.Y."/>
            <person name="Teng W.K."/>
            <person name="Zhao L."/>
            <person name="Hu C.X."/>
            <person name="Zhou Y.K."/>
            <person name="Han B.P."/>
            <person name="Song L.R."/>
            <person name="Shu W.S."/>
        </authorList>
    </citation>
    <scope>NUCLEOTIDE SEQUENCE [LARGE SCALE GENOMIC DNA]</scope>
    <source>
        <strain evidence="2">FACHB-251</strain>
    </source>
</reference>